<evidence type="ECO:0000256" key="1">
    <source>
        <dbReference type="SAM" id="MobiDB-lite"/>
    </source>
</evidence>
<accession>A0A0C9VI45</accession>
<reference evidence="2 3" key="1">
    <citation type="submission" date="2014-06" db="EMBL/GenBank/DDBJ databases">
        <title>Evolutionary Origins and Diversification of the Mycorrhizal Mutualists.</title>
        <authorList>
            <consortium name="DOE Joint Genome Institute"/>
            <consortium name="Mycorrhizal Genomics Consortium"/>
            <person name="Kohler A."/>
            <person name="Kuo A."/>
            <person name="Nagy L.G."/>
            <person name="Floudas D."/>
            <person name="Copeland A."/>
            <person name="Barry K.W."/>
            <person name="Cichocki N."/>
            <person name="Veneault-Fourrey C."/>
            <person name="LaButti K."/>
            <person name="Lindquist E.A."/>
            <person name="Lipzen A."/>
            <person name="Lundell T."/>
            <person name="Morin E."/>
            <person name="Murat C."/>
            <person name="Riley R."/>
            <person name="Ohm R."/>
            <person name="Sun H."/>
            <person name="Tunlid A."/>
            <person name="Henrissat B."/>
            <person name="Grigoriev I.V."/>
            <person name="Hibbett D.S."/>
            <person name="Martin F."/>
        </authorList>
    </citation>
    <scope>NUCLEOTIDE SEQUENCE [LARGE SCALE GENOMIC DNA]</scope>
    <source>
        <strain evidence="2 3">SS14</strain>
    </source>
</reference>
<dbReference type="EMBL" id="KN837139">
    <property type="protein sequence ID" value="KIJ41117.1"/>
    <property type="molecule type" value="Genomic_DNA"/>
</dbReference>
<keyword evidence="3" id="KW-1185">Reference proteome</keyword>
<organism evidence="2 3">
    <name type="scientific">Sphaerobolus stellatus (strain SS14)</name>
    <dbReference type="NCBI Taxonomy" id="990650"/>
    <lineage>
        <taxon>Eukaryota</taxon>
        <taxon>Fungi</taxon>
        <taxon>Dikarya</taxon>
        <taxon>Basidiomycota</taxon>
        <taxon>Agaricomycotina</taxon>
        <taxon>Agaricomycetes</taxon>
        <taxon>Phallomycetidae</taxon>
        <taxon>Geastrales</taxon>
        <taxon>Sphaerobolaceae</taxon>
        <taxon>Sphaerobolus</taxon>
    </lineage>
</organism>
<evidence type="ECO:0000313" key="2">
    <source>
        <dbReference type="EMBL" id="KIJ41117.1"/>
    </source>
</evidence>
<gene>
    <name evidence="2" type="ORF">M422DRAFT_68395</name>
</gene>
<sequence length="272" mass="30682">MAITRSSDVQGPCVTVLIGITVLKKSSLRAEKSFDIEAMARASSSSSPSLPLDAVRVEPYKSPHILVETPPMDVARRAYRLFHDPRLTCVEETRGFCAGCQLWIPFENSIYSTATWDIHVALCRPLLALKPEIIRNQPARNPIDNKLKKEAGAKWSRHRTEEERAKFLRNDPRAVEVEPRRVLCALCGGWIKLRNTTTYCPTPWLIHANRCETYQGRAKGLSPRLEQSIGQPLRTPNVPYPKPPRRSFSPESEDEVRQGICFAPVQTLGIIE</sequence>
<dbReference type="OrthoDB" id="3270344at2759"/>
<dbReference type="AlphaFoldDB" id="A0A0C9VI45"/>
<protein>
    <submittedName>
        <fullName evidence="2">Uncharacterized protein</fullName>
    </submittedName>
</protein>
<proteinExistence type="predicted"/>
<evidence type="ECO:0000313" key="3">
    <source>
        <dbReference type="Proteomes" id="UP000054279"/>
    </source>
</evidence>
<name>A0A0C9VI45_SPHS4</name>
<dbReference type="HOGENOM" id="CLU_1023672_0_0_1"/>
<feature type="region of interest" description="Disordered" evidence="1">
    <location>
        <begin position="224"/>
        <end position="255"/>
    </location>
</feature>
<dbReference type="Proteomes" id="UP000054279">
    <property type="component" value="Unassembled WGS sequence"/>
</dbReference>